<dbReference type="InterPro" id="IPR019819">
    <property type="entry name" value="Carboxylesterase_B_CS"/>
</dbReference>
<proteinExistence type="inferred from homology"/>
<dbReference type="EC" id="3.1.1.-" evidence="5"/>
<evidence type="ECO:0000256" key="1">
    <source>
        <dbReference type="ARBA" id="ARBA00005964"/>
    </source>
</evidence>
<protein>
    <recommendedName>
        <fullName evidence="5">Carboxylic ester hydrolase</fullName>
        <ecNumber evidence="5">3.1.1.-</ecNumber>
    </recommendedName>
</protein>
<evidence type="ECO:0000256" key="3">
    <source>
        <dbReference type="ARBA" id="ARBA00022801"/>
    </source>
</evidence>
<keyword evidence="4" id="KW-0325">Glycoprotein</keyword>
<comment type="similarity">
    <text evidence="1 5">Belongs to the type-B carboxylesterase/lipase family.</text>
</comment>
<dbReference type="PANTHER" id="PTHR11559">
    <property type="entry name" value="CARBOXYLESTERASE"/>
    <property type="match status" value="1"/>
</dbReference>
<dbReference type="Gene3D" id="3.40.50.1820">
    <property type="entry name" value="alpha/beta hydrolase"/>
    <property type="match status" value="1"/>
</dbReference>
<evidence type="ECO:0000313" key="7">
    <source>
        <dbReference type="EMBL" id="CAD7459949.1"/>
    </source>
</evidence>
<gene>
    <name evidence="7" type="ORF">TTEB3V08_LOCUS7895</name>
</gene>
<dbReference type="AlphaFoldDB" id="A0A7R9NXL0"/>
<dbReference type="GO" id="GO:0052689">
    <property type="term" value="F:carboxylic ester hydrolase activity"/>
    <property type="evidence" value="ECO:0007669"/>
    <property type="project" value="UniProtKB-KW"/>
</dbReference>
<keyword evidence="3 5" id="KW-0378">Hydrolase</keyword>
<dbReference type="SUPFAM" id="SSF53474">
    <property type="entry name" value="alpha/beta-Hydrolases"/>
    <property type="match status" value="1"/>
</dbReference>
<evidence type="ECO:0000259" key="6">
    <source>
        <dbReference type="Pfam" id="PF00135"/>
    </source>
</evidence>
<organism evidence="7">
    <name type="scientific">Timema tahoe</name>
    <dbReference type="NCBI Taxonomy" id="61484"/>
    <lineage>
        <taxon>Eukaryota</taxon>
        <taxon>Metazoa</taxon>
        <taxon>Ecdysozoa</taxon>
        <taxon>Arthropoda</taxon>
        <taxon>Hexapoda</taxon>
        <taxon>Insecta</taxon>
        <taxon>Pterygota</taxon>
        <taxon>Neoptera</taxon>
        <taxon>Polyneoptera</taxon>
        <taxon>Phasmatodea</taxon>
        <taxon>Timematodea</taxon>
        <taxon>Timematoidea</taxon>
        <taxon>Timematidae</taxon>
        <taxon>Timema</taxon>
    </lineage>
</organism>
<dbReference type="PROSITE" id="PS00122">
    <property type="entry name" value="CARBOXYLESTERASE_B_1"/>
    <property type="match status" value="1"/>
</dbReference>
<dbReference type="InterPro" id="IPR002018">
    <property type="entry name" value="CarbesteraseB"/>
</dbReference>
<keyword evidence="2" id="KW-0719">Serine esterase</keyword>
<dbReference type="InterPro" id="IPR019826">
    <property type="entry name" value="Carboxylesterase_B_AS"/>
</dbReference>
<accession>A0A7R9NXL0</accession>
<evidence type="ECO:0000256" key="5">
    <source>
        <dbReference type="RuleBase" id="RU361235"/>
    </source>
</evidence>
<dbReference type="InterPro" id="IPR029058">
    <property type="entry name" value="AB_hydrolase_fold"/>
</dbReference>
<dbReference type="EMBL" id="OE003269">
    <property type="protein sequence ID" value="CAD7459949.1"/>
    <property type="molecule type" value="Genomic_DNA"/>
</dbReference>
<name>A0A7R9NXL0_9NEOP</name>
<dbReference type="Pfam" id="PF00135">
    <property type="entry name" value="COesterase"/>
    <property type="match status" value="1"/>
</dbReference>
<dbReference type="InterPro" id="IPR050309">
    <property type="entry name" value="Type-B_Carboxylest/Lipase"/>
</dbReference>
<evidence type="ECO:0000256" key="4">
    <source>
        <dbReference type="ARBA" id="ARBA00023180"/>
    </source>
</evidence>
<reference evidence="7" key="1">
    <citation type="submission" date="2020-11" db="EMBL/GenBank/DDBJ databases">
        <authorList>
            <person name="Tran Van P."/>
        </authorList>
    </citation>
    <scope>NUCLEOTIDE SEQUENCE</scope>
</reference>
<sequence length="540" mass="59978">MLGEIHLFGAREREGVGWPDKRAGQQRWLSSMVSGLESVSWELESRRITSTRAGFASAIYGFRVPSVLVGAEAPQAADSWTGQRDALQFGSNCRQIRGGSEDCLFVNVFTPKLPNEDDNALLPVLFVIHGGAFIGRSGDLTPGHMMDKGLVIVSINYRLNVYGFLSLEGTNAPGNAGLKDQTFALKWVQANIAKFGGDPDNVTIVGESAGGAAVHYQVLSPLSAGLFHRAISESGSALNPWAYTPGTQDYAIRLGNRLRYHTEGNQGLLDFLRNATVEAIDKAVPIILTHPEKVRYLSNPFVPSLEYPNPDKEPFLPYPPRYMESQGLFNRVPYITGSNSDEGKGFVGSDASMEESTYWETIVNDLERVVPLDLGLTKGSAESVEVANKVKEFYFGDQELSYDTKQHWIDLQTDLLITLGVQTTVRSHSSYSNSTYNYQFIYNGATHGAEYSYVFYAGSMEDRSTDAVKMATLFADMWSDFAKTGDPSLEEETEWLPVSESSFPYLQINTTLTPLYNLENDRMNFWFDIYNNYYNTTSQG</sequence>
<dbReference type="PROSITE" id="PS00941">
    <property type="entry name" value="CARBOXYLESTERASE_B_2"/>
    <property type="match status" value="1"/>
</dbReference>
<evidence type="ECO:0000256" key="2">
    <source>
        <dbReference type="ARBA" id="ARBA00022487"/>
    </source>
</evidence>
<feature type="domain" description="Carboxylesterase type B" evidence="6">
    <location>
        <begin position="72"/>
        <end position="526"/>
    </location>
</feature>